<evidence type="ECO:0000313" key="6">
    <source>
        <dbReference type="Proteomes" id="UP000553632"/>
    </source>
</evidence>
<dbReference type="InterPro" id="IPR050132">
    <property type="entry name" value="Gln/Glu-tRNA_Ligase"/>
</dbReference>
<gene>
    <name evidence="5" type="ORF">FOZ63_018955</name>
</gene>
<feature type="region of interest" description="Disordered" evidence="2">
    <location>
        <begin position="536"/>
        <end position="567"/>
    </location>
</feature>
<evidence type="ECO:0000256" key="1">
    <source>
        <dbReference type="ARBA" id="ARBA00022917"/>
    </source>
</evidence>
<dbReference type="Proteomes" id="UP000553632">
    <property type="component" value="Unassembled WGS sequence"/>
</dbReference>
<keyword evidence="1" id="KW-0648">Protein biosynthesis</keyword>
<evidence type="ECO:0000313" key="5">
    <source>
        <dbReference type="EMBL" id="KAF4746659.1"/>
    </source>
</evidence>
<feature type="domain" description="Glutamyl/glutaminyl-tRNA synthetase class Ib anti-codon binding" evidence="3">
    <location>
        <begin position="44"/>
        <end position="133"/>
    </location>
</feature>
<dbReference type="GO" id="GO:0006425">
    <property type="term" value="P:glutaminyl-tRNA aminoacylation"/>
    <property type="evidence" value="ECO:0007669"/>
    <property type="project" value="TreeGrafter"/>
</dbReference>
<comment type="caution">
    <text evidence="5">The sequence shown here is derived from an EMBL/GenBank/DDBJ whole genome shotgun (WGS) entry which is preliminary data.</text>
</comment>
<feature type="domain" description="tRNA synthetases class I (E and Q) anti-codon binding" evidence="4">
    <location>
        <begin position="156"/>
        <end position="258"/>
    </location>
</feature>
<dbReference type="SUPFAM" id="SSF50715">
    <property type="entry name" value="Ribosomal protein L25-like"/>
    <property type="match status" value="1"/>
</dbReference>
<feature type="region of interest" description="Disordered" evidence="2">
    <location>
        <begin position="184"/>
        <end position="210"/>
    </location>
</feature>
<dbReference type="InterPro" id="IPR011035">
    <property type="entry name" value="Ribosomal_bL25/Gln-tRNA_synth"/>
</dbReference>
<dbReference type="GO" id="GO:0004819">
    <property type="term" value="F:glutamine-tRNA ligase activity"/>
    <property type="evidence" value="ECO:0007669"/>
    <property type="project" value="TreeGrafter"/>
</dbReference>
<dbReference type="GO" id="GO:0005524">
    <property type="term" value="F:ATP binding"/>
    <property type="evidence" value="ECO:0007669"/>
    <property type="project" value="InterPro"/>
</dbReference>
<sequence>MRRRGVTPKALRTFCQKVGVSTSLSTIDSVLLDECIREDLEANSNRRMCVVDPVKIYIQTMADDERIEVEAPNHPGMPEAGSRKLYLRNRLVIESSDFRIDPPEGFKRLSLGGKVKLRYGYVIKAERVTPEGVVICSHDPESLHGEGSLPKDVKGVIHWAVDAEETNEDVVRGTVNWYENLLLPESTPTDEGATSEEEASMVPGTGDVETNEADKDAWLSTLNPNSLREYKAYFEPAMAEAKPMETFQFERVGYFVVDKDSTPGDLACNLTVTLKESGLKKTEGKHAGRSRKEAQAAQLAEKEAKKKIRPQDMFKDQTDKYSHFDENGIPTHDAAGEKLTKSAFKKLHKEWEKQRRLYYRRAEAILAPLRRGLDGSCATLLLPPTTGQQMEVTKGVVRKKYTSRRMLDNDEASVDPVLAKAKRALWRLSSLPDDIADPCNEGEVLRWYEGKQAAKASRRAERQQEKEAAARRKIIRLGRLALRQLELGSLRPRELVAKAPKLSSLLEPSVMPSPTAEDQEIYRWYDRVCTVLSSDVATDDDTNKKRRRKRRVEAVEEGSLEALASPG</sequence>
<evidence type="ECO:0000259" key="4">
    <source>
        <dbReference type="Pfam" id="PF20974"/>
    </source>
</evidence>
<organism evidence="5 6">
    <name type="scientific">Perkinsus olseni</name>
    <name type="common">Perkinsus atlanticus</name>
    <dbReference type="NCBI Taxonomy" id="32597"/>
    <lineage>
        <taxon>Eukaryota</taxon>
        <taxon>Sar</taxon>
        <taxon>Alveolata</taxon>
        <taxon>Perkinsozoa</taxon>
        <taxon>Perkinsea</taxon>
        <taxon>Perkinsida</taxon>
        <taxon>Perkinsidae</taxon>
        <taxon>Perkinsus</taxon>
    </lineage>
</organism>
<dbReference type="Pfam" id="PF20974">
    <property type="entry name" value="tRNA-synt_1c_C2"/>
    <property type="match status" value="1"/>
</dbReference>
<dbReference type="EMBL" id="JABANO010009538">
    <property type="protein sequence ID" value="KAF4746659.1"/>
    <property type="molecule type" value="Genomic_DNA"/>
</dbReference>
<dbReference type="InterPro" id="IPR020059">
    <property type="entry name" value="Glu/Gln-tRNA-synth_Ib_codon-bd"/>
</dbReference>
<dbReference type="InterPro" id="IPR020061">
    <property type="entry name" value="Glu_tRNA_lig_a-bdl"/>
</dbReference>
<dbReference type="Pfam" id="PF03950">
    <property type="entry name" value="tRNA-synt_1c_C"/>
    <property type="match status" value="1"/>
</dbReference>
<proteinExistence type="predicted"/>
<evidence type="ECO:0008006" key="7">
    <source>
        <dbReference type="Google" id="ProtNLM"/>
    </source>
</evidence>
<reference evidence="5 6" key="1">
    <citation type="submission" date="2020-04" db="EMBL/GenBank/DDBJ databases">
        <title>Perkinsus olseni comparative genomics.</title>
        <authorList>
            <person name="Bogema D.R."/>
        </authorList>
    </citation>
    <scope>NUCLEOTIDE SEQUENCE [LARGE SCALE GENOMIC DNA]</scope>
    <source>
        <strain evidence="5 6">ATCC PRA-207</strain>
    </source>
</reference>
<dbReference type="InterPro" id="IPR049437">
    <property type="entry name" value="tRNA-synt_1c_C2"/>
</dbReference>
<dbReference type="PANTHER" id="PTHR43097:SF5">
    <property type="entry name" value="GLUTAMATE--TRNA LIGASE"/>
    <property type="match status" value="1"/>
</dbReference>
<evidence type="ECO:0000259" key="3">
    <source>
        <dbReference type="Pfam" id="PF03950"/>
    </source>
</evidence>
<dbReference type="InterPro" id="IPR020056">
    <property type="entry name" value="Rbsml_bL25/Gln-tRNA_synth_N"/>
</dbReference>
<accession>A0A7J6TMV6</accession>
<name>A0A7J6TMV6_PEROL</name>
<dbReference type="Gene3D" id="2.40.240.10">
    <property type="entry name" value="Ribosomal Protein L25, Chain P"/>
    <property type="match status" value="2"/>
</dbReference>
<dbReference type="PANTHER" id="PTHR43097">
    <property type="entry name" value="GLUTAMINE-TRNA LIGASE"/>
    <property type="match status" value="1"/>
</dbReference>
<protein>
    <recommendedName>
        <fullName evidence="7">Glutaminyl-tRNA synthetase</fullName>
    </recommendedName>
</protein>
<evidence type="ECO:0000256" key="2">
    <source>
        <dbReference type="SAM" id="MobiDB-lite"/>
    </source>
</evidence>
<keyword evidence="6" id="KW-1185">Reference proteome</keyword>
<dbReference type="GO" id="GO:0005829">
    <property type="term" value="C:cytosol"/>
    <property type="evidence" value="ECO:0007669"/>
    <property type="project" value="TreeGrafter"/>
</dbReference>
<dbReference type="Gene3D" id="1.10.1160.10">
    <property type="entry name" value="Glutamyl-trna Synthetase, Domain 2"/>
    <property type="match status" value="1"/>
</dbReference>
<dbReference type="AlphaFoldDB" id="A0A7J6TMV6"/>